<dbReference type="Pfam" id="PF20152">
    <property type="entry name" value="DUF6534"/>
    <property type="match status" value="1"/>
</dbReference>
<evidence type="ECO:0000256" key="2">
    <source>
        <dbReference type="SAM" id="Phobius"/>
    </source>
</evidence>
<protein>
    <recommendedName>
        <fullName evidence="3">DUF6534 domain-containing protein</fullName>
    </recommendedName>
</protein>
<comment type="caution">
    <text evidence="4">The sequence shown here is derived from an EMBL/GenBank/DDBJ whole genome shotgun (WGS) entry which is preliminary data.</text>
</comment>
<proteinExistence type="predicted"/>
<organism evidence="4 5">
    <name type="scientific">Mycena metata</name>
    <dbReference type="NCBI Taxonomy" id="1033252"/>
    <lineage>
        <taxon>Eukaryota</taxon>
        <taxon>Fungi</taxon>
        <taxon>Dikarya</taxon>
        <taxon>Basidiomycota</taxon>
        <taxon>Agaricomycotina</taxon>
        <taxon>Agaricomycetes</taxon>
        <taxon>Agaricomycetidae</taxon>
        <taxon>Agaricales</taxon>
        <taxon>Marasmiineae</taxon>
        <taxon>Mycenaceae</taxon>
        <taxon>Mycena</taxon>
    </lineage>
</organism>
<dbReference type="InterPro" id="IPR045339">
    <property type="entry name" value="DUF6534"/>
</dbReference>
<gene>
    <name evidence="4" type="ORF">B0H16DRAFT_1775026</name>
</gene>
<keyword evidence="5" id="KW-1185">Reference proteome</keyword>
<dbReference type="AlphaFoldDB" id="A0AAD7JWA5"/>
<dbReference type="PANTHER" id="PTHR40465">
    <property type="entry name" value="CHROMOSOME 1, WHOLE GENOME SHOTGUN SEQUENCE"/>
    <property type="match status" value="1"/>
</dbReference>
<feature type="transmembrane region" description="Helical" evidence="2">
    <location>
        <begin position="21"/>
        <end position="45"/>
    </location>
</feature>
<evidence type="ECO:0000313" key="4">
    <source>
        <dbReference type="EMBL" id="KAJ7770751.1"/>
    </source>
</evidence>
<keyword evidence="2" id="KW-1133">Transmembrane helix</keyword>
<evidence type="ECO:0000259" key="3">
    <source>
        <dbReference type="Pfam" id="PF20152"/>
    </source>
</evidence>
<feature type="domain" description="DUF6534" evidence="3">
    <location>
        <begin position="64"/>
        <end position="117"/>
    </location>
</feature>
<keyword evidence="2" id="KW-0812">Transmembrane</keyword>
<feature type="transmembrane region" description="Helical" evidence="2">
    <location>
        <begin position="57"/>
        <end position="79"/>
    </location>
</feature>
<sequence>SRSAGYSHSWYALTHQNLIPAVILLFSLVSLGDGVWTMVMVLITGKFSRIPMLYRSAQVWLISAACTDIAIALSLWLALRSKKTGFVLTDHVVDTIIRMTVQTGMLTYTVCQSAYSSSSLSQSALQYPGCCLLPDLVDGRSHGHANIVLTGPMLGEDSKARPETITDDTPGASEETEDRDGGIRMTKIVECV</sequence>
<evidence type="ECO:0000256" key="1">
    <source>
        <dbReference type="SAM" id="MobiDB-lite"/>
    </source>
</evidence>
<dbReference type="PANTHER" id="PTHR40465:SF1">
    <property type="entry name" value="DUF6534 DOMAIN-CONTAINING PROTEIN"/>
    <property type="match status" value="1"/>
</dbReference>
<feature type="non-terminal residue" evidence="4">
    <location>
        <position position="1"/>
    </location>
</feature>
<keyword evidence="2" id="KW-0472">Membrane</keyword>
<dbReference type="Proteomes" id="UP001215598">
    <property type="component" value="Unassembled WGS sequence"/>
</dbReference>
<reference evidence="4" key="1">
    <citation type="submission" date="2023-03" db="EMBL/GenBank/DDBJ databases">
        <title>Massive genome expansion in bonnet fungi (Mycena s.s.) driven by repeated elements and novel gene families across ecological guilds.</title>
        <authorList>
            <consortium name="Lawrence Berkeley National Laboratory"/>
            <person name="Harder C.B."/>
            <person name="Miyauchi S."/>
            <person name="Viragh M."/>
            <person name="Kuo A."/>
            <person name="Thoen E."/>
            <person name="Andreopoulos B."/>
            <person name="Lu D."/>
            <person name="Skrede I."/>
            <person name="Drula E."/>
            <person name="Henrissat B."/>
            <person name="Morin E."/>
            <person name="Kohler A."/>
            <person name="Barry K."/>
            <person name="LaButti K."/>
            <person name="Morin E."/>
            <person name="Salamov A."/>
            <person name="Lipzen A."/>
            <person name="Mereny Z."/>
            <person name="Hegedus B."/>
            <person name="Baldrian P."/>
            <person name="Stursova M."/>
            <person name="Weitz H."/>
            <person name="Taylor A."/>
            <person name="Grigoriev I.V."/>
            <person name="Nagy L.G."/>
            <person name="Martin F."/>
            <person name="Kauserud H."/>
        </authorList>
    </citation>
    <scope>NUCLEOTIDE SEQUENCE</scope>
    <source>
        <strain evidence="4">CBHHK182m</strain>
    </source>
</reference>
<dbReference type="EMBL" id="JARKIB010000016">
    <property type="protein sequence ID" value="KAJ7770751.1"/>
    <property type="molecule type" value="Genomic_DNA"/>
</dbReference>
<feature type="region of interest" description="Disordered" evidence="1">
    <location>
        <begin position="156"/>
        <end position="180"/>
    </location>
</feature>
<evidence type="ECO:0000313" key="5">
    <source>
        <dbReference type="Proteomes" id="UP001215598"/>
    </source>
</evidence>
<name>A0AAD7JWA5_9AGAR</name>
<accession>A0AAD7JWA5</accession>